<reference evidence="2 3" key="1">
    <citation type="submission" date="2013-11" db="EMBL/GenBank/DDBJ databases">
        <title>Metagenomic analysis of a methanogenic consortium involved in long chain n-alkane degradation.</title>
        <authorList>
            <person name="Davidova I.A."/>
            <person name="Callaghan A.V."/>
            <person name="Wawrik B."/>
            <person name="Pruitt S."/>
            <person name="Marks C."/>
            <person name="Duncan K.E."/>
            <person name="Suflita J.M."/>
        </authorList>
    </citation>
    <scope>NUCLEOTIDE SEQUENCE [LARGE SCALE GENOMIC DNA]</scope>
    <source>
        <strain evidence="2 3">SPR</strain>
    </source>
</reference>
<organism evidence="2 3">
    <name type="scientific">Dethiosulfatarculus sandiegensis</name>
    <dbReference type="NCBI Taxonomy" id="1429043"/>
    <lineage>
        <taxon>Bacteria</taxon>
        <taxon>Pseudomonadati</taxon>
        <taxon>Thermodesulfobacteriota</taxon>
        <taxon>Desulfarculia</taxon>
        <taxon>Desulfarculales</taxon>
        <taxon>Desulfarculaceae</taxon>
        <taxon>Dethiosulfatarculus</taxon>
    </lineage>
</organism>
<evidence type="ECO:0000313" key="2">
    <source>
        <dbReference type="EMBL" id="KIX13979.1"/>
    </source>
</evidence>
<name>A0A0D2J729_9BACT</name>
<feature type="transmembrane region" description="Helical" evidence="1">
    <location>
        <begin position="87"/>
        <end position="104"/>
    </location>
</feature>
<keyword evidence="1" id="KW-1133">Transmembrane helix</keyword>
<keyword evidence="3" id="KW-1185">Reference proteome</keyword>
<gene>
    <name evidence="2" type="ORF">X474_12825</name>
</gene>
<dbReference type="EMBL" id="AZAC01000014">
    <property type="protein sequence ID" value="KIX13979.1"/>
    <property type="molecule type" value="Genomic_DNA"/>
</dbReference>
<feature type="transmembrane region" description="Helical" evidence="1">
    <location>
        <begin position="45"/>
        <end position="67"/>
    </location>
</feature>
<evidence type="ECO:0000313" key="3">
    <source>
        <dbReference type="Proteomes" id="UP000032233"/>
    </source>
</evidence>
<feature type="transmembrane region" description="Helical" evidence="1">
    <location>
        <begin position="144"/>
        <end position="162"/>
    </location>
</feature>
<protein>
    <submittedName>
        <fullName evidence="2">Uncharacterized protein</fullName>
    </submittedName>
</protein>
<comment type="caution">
    <text evidence="2">The sequence shown here is derived from an EMBL/GenBank/DDBJ whole genome shotgun (WGS) entry which is preliminary data.</text>
</comment>
<keyword evidence="1" id="KW-0812">Transmembrane</keyword>
<feature type="transmembrane region" description="Helical" evidence="1">
    <location>
        <begin position="189"/>
        <end position="219"/>
    </location>
</feature>
<feature type="transmembrane region" description="Helical" evidence="1">
    <location>
        <begin position="371"/>
        <end position="394"/>
    </location>
</feature>
<proteinExistence type="predicted"/>
<dbReference type="InParanoid" id="A0A0D2J729"/>
<feature type="transmembrane region" description="Helical" evidence="1">
    <location>
        <begin position="240"/>
        <end position="264"/>
    </location>
</feature>
<dbReference type="Proteomes" id="UP000032233">
    <property type="component" value="Unassembled WGS sequence"/>
</dbReference>
<keyword evidence="1" id="KW-0472">Membrane</keyword>
<evidence type="ECO:0000256" key="1">
    <source>
        <dbReference type="SAM" id="Phobius"/>
    </source>
</evidence>
<dbReference type="AlphaFoldDB" id="A0A0D2J729"/>
<accession>A0A0D2J729</accession>
<dbReference type="RefSeq" id="WP_044348935.1">
    <property type="nucleotide sequence ID" value="NZ_AZAC01000014.1"/>
</dbReference>
<sequence>MTTAQARMEWGFSYVSNFDTAYNSPLHWLFTEKPNGEKPGFKNYFYPYAGTVFLLFVLPLLVALGTLPTLTEKSPTLLVPYLCDHNMNFGTLITLPLAMTLLLIHRDYLPYALKELITRNALETTDDTRRFFEKWTTWFKKINLYGYIAAIILAGLVAYLHFKTVTSTQAKAGWQTDAMGVMNTSGWVFILWNIPAMMVISVMYCVRSAATIFMLYGLVRVTKVNIDPFNYDRSGGLREIASLGLWNQYLLAAVIINAIILFHVTKVFGQVDNINLLIGAMLAAALVLGPLVFLGPLLPFRKAMKKTKKHTVKQVNRRLIGVYKIIKEGLDQDAPINDFLAELEHLKKLEHTVRHIPVWPFDTVTMKKFGLAYMLPLIVQLSPKVLTFLGVFLAPYTAQLFGF</sequence>
<feature type="transmembrane region" description="Helical" evidence="1">
    <location>
        <begin position="276"/>
        <end position="300"/>
    </location>
</feature>